<dbReference type="Gramene" id="MELO3C025386.2.1">
    <property type="protein sequence ID" value="MELO3C025386.2.1"/>
    <property type="gene ID" value="MELO3C025386.2"/>
</dbReference>
<reference evidence="2" key="1">
    <citation type="submission" date="2023-03" db="UniProtKB">
        <authorList>
            <consortium name="EnsemblPlants"/>
        </authorList>
    </citation>
    <scope>IDENTIFICATION</scope>
</reference>
<evidence type="ECO:0000259" key="1">
    <source>
        <dbReference type="Pfam" id="PF14438"/>
    </source>
</evidence>
<dbReference type="GO" id="GO:0010494">
    <property type="term" value="C:cytoplasmic stress granule"/>
    <property type="evidence" value="ECO:0007669"/>
    <property type="project" value="TreeGrafter"/>
</dbReference>
<protein>
    <recommendedName>
        <fullName evidence="1">Ataxin 2 SM domain-containing protein</fullName>
    </recommendedName>
</protein>
<dbReference type="EnsemblPlants" id="MELO3C025386.2.1">
    <property type="protein sequence ID" value="MELO3C025386.2.1"/>
    <property type="gene ID" value="MELO3C025386.2"/>
</dbReference>
<dbReference type="Pfam" id="PF14438">
    <property type="entry name" value="SM-ATX"/>
    <property type="match status" value="1"/>
</dbReference>
<dbReference type="PANTHER" id="PTHR12854">
    <property type="entry name" value="ATAXIN 2-RELATED"/>
    <property type="match status" value="1"/>
</dbReference>
<sequence length="584" mass="62636">MGCRNRDFSEDETSSSTLSEALLFATMCLIGLPVEVHIKDGSVYSGIFHTACVDNEYGIYRLQTVVVMKSTCASTGVVLKKARMTKKGKRNVNVDDGVVIDTLIVLSGDLVQVVATEVILPAGSFPKSLAGCDNESKANDPTLLHPTTAAKTCTESFKEGSQVNQTSDLVEDQNGFARSSAPTVTGKLNDVRQLLQDNAENNQGDGHQKREKINCKKLEDVSDAGINWRQDSDNQLKKEQDDHGQEFDLQKVVNVDRVQSSLSSEKPSTEGTISAITTTNAFSVGVSTSSHSSVDSSMDSCHSSMSLTNDITPSHKEFKLNPRAKLFSPSVANSISATPAAPVAANVAYIPNNSPVLPVPVAQPEVEFSPFVPRSPVPPTKFVPYGNSIAGFGGNVPQFSQPMVGHVGTRTQPLRYVSQYPLQAGPTFGPPNSSALADYIHDQLVMCFANPSAPAPLLLLQVMVGRFGQLVYMQPFSHDQAREGYGVVPKEMTDGVAKDLAHGTTVVSPVQPCPLLTAQPAQYPKHQGTAATQALQFCVPPPFMAGGHQSLAAVPNQIPILQPPFPLNRPMQVPGTNAFFNTKF</sequence>
<name>A0A9I9DXG2_CUCME</name>
<dbReference type="InterPro" id="IPR025852">
    <property type="entry name" value="SM_dom_ATX"/>
</dbReference>
<dbReference type="AlphaFoldDB" id="A0A9I9DXG2"/>
<organism evidence="2">
    <name type="scientific">Cucumis melo</name>
    <name type="common">Muskmelon</name>
    <dbReference type="NCBI Taxonomy" id="3656"/>
    <lineage>
        <taxon>Eukaryota</taxon>
        <taxon>Viridiplantae</taxon>
        <taxon>Streptophyta</taxon>
        <taxon>Embryophyta</taxon>
        <taxon>Tracheophyta</taxon>
        <taxon>Spermatophyta</taxon>
        <taxon>Magnoliopsida</taxon>
        <taxon>eudicotyledons</taxon>
        <taxon>Gunneridae</taxon>
        <taxon>Pentapetalae</taxon>
        <taxon>rosids</taxon>
        <taxon>fabids</taxon>
        <taxon>Cucurbitales</taxon>
        <taxon>Cucurbitaceae</taxon>
        <taxon>Benincaseae</taxon>
        <taxon>Cucumis</taxon>
    </lineage>
</organism>
<feature type="domain" description="Ataxin 2 SM" evidence="1">
    <location>
        <begin position="20"/>
        <end position="115"/>
    </location>
</feature>
<dbReference type="GO" id="GO:0034063">
    <property type="term" value="P:stress granule assembly"/>
    <property type="evidence" value="ECO:0007669"/>
    <property type="project" value="TreeGrafter"/>
</dbReference>
<accession>A0A9I9DXG2</accession>
<dbReference type="GO" id="GO:0003729">
    <property type="term" value="F:mRNA binding"/>
    <property type="evidence" value="ECO:0007669"/>
    <property type="project" value="TreeGrafter"/>
</dbReference>
<proteinExistence type="predicted"/>
<dbReference type="PANTHER" id="PTHR12854:SF12">
    <property type="entry name" value="POLYADENYLATE-BINDING PROTEIN INTERACTING PROTEIN"/>
    <property type="match status" value="1"/>
</dbReference>
<evidence type="ECO:0000313" key="2">
    <source>
        <dbReference type="EnsemblPlants" id="MELO3C025386.2.1"/>
    </source>
</evidence>
<dbReference type="InterPro" id="IPR045117">
    <property type="entry name" value="ATXN2-like"/>
</dbReference>